<dbReference type="InterPro" id="IPR015168">
    <property type="entry name" value="SsuA/THI5"/>
</dbReference>
<name>A0A846YVC5_9ACTN</name>
<protein>
    <submittedName>
        <fullName evidence="6">ABC transporter substrate-binding protein</fullName>
    </submittedName>
</protein>
<evidence type="ECO:0000256" key="1">
    <source>
        <dbReference type="ARBA" id="ARBA00004418"/>
    </source>
</evidence>
<comment type="caution">
    <text evidence="6">The sequence shown here is derived from an EMBL/GenBank/DDBJ whole genome shotgun (WGS) entry which is preliminary data.</text>
</comment>
<dbReference type="GO" id="GO:0042597">
    <property type="term" value="C:periplasmic space"/>
    <property type="evidence" value="ECO:0007669"/>
    <property type="project" value="UniProtKB-SubCell"/>
</dbReference>
<dbReference type="SMART" id="SM00062">
    <property type="entry name" value="PBPb"/>
    <property type="match status" value="1"/>
</dbReference>
<proteinExistence type="inferred from homology"/>
<reference evidence="6 7" key="1">
    <citation type="submission" date="2020-04" db="EMBL/GenBank/DDBJ databases">
        <title>MicrobeNet Type strains.</title>
        <authorList>
            <person name="Nicholson A.C."/>
        </authorList>
    </citation>
    <scope>NUCLEOTIDE SEQUENCE [LARGE SCALE GENOMIC DNA]</scope>
    <source>
        <strain evidence="6 7">ATCC BAA-277</strain>
    </source>
</reference>
<dbReference type="SUPFAM" id="SSF53850">
    <property type="entry name" value="Periplasmic binding protein-like II"/>
    <property type="match status" value="1"/>
</dbReference>
<evidence type="ECO:0000256" key="2">
    <source>
        <dbReference type="ARBA" id="ARBA00010742"/>
    </source>
</evidence>
<dbReference type="Gene3D" id="3.40.190.10">
    <property type="entry name" value="Periplasmic binding protein-like II"/>
    <property type="match status" value="2"/>
</dbReference>
<dbReference type="EMBL" id="JAAXPI010000001">
    <property type="protein sequence ID" value="NKZ02246.1"/>
    <property type="molecule type" value="Genomic_DNA"/>
</dbReference>
<dbReference type="RefSeq" id="WP_168444516.1">
    <property type="nucleotide sequence ID" value="NZ_JAAXPI010000001.1"/>
</dbReference>
<comment type="similarity">
    <text evidence="2">Belongs to the bacterial solute-binding protein SsuA/TauA family.</text>
</comment>
<dbReference type="Proteomes" id="UP000579250">
    <property type="component" value="Unassembled WGS sequence"/>
</dbReference>
<evidence type="ECO:0000256" key="4">
    <source>
        <dbReference type="SAM" id="SignalP"/>
    </source>
</evidence>
<feature type="chain" id="PRO_5038754174" evidence="4">
    <location>
        <begin position="35"/>
        <end position="338"/>
    </location>
</feature>
<comment type="subcellular location">
    <subcellularLocation>
        <location evidence="1">Periplasm</location>
    </subcellularLocation>
</comment>
<dbReference type="PANTHER" id="PTHR30024:SF47">
    <property type="entry name" value="TAURINE-BINDING PERIPLASMIC PROTEIN"/>
    <property type="match status" value="1"/>
</dbReference>
<gene>
    <name evidence="6" type="ORF">HGB48_00505</name>
</gene>
<feature type="signal peptide" evidence="4">
    <location>
        <begin position="1"/>
        <end position="34"/>
    </location>
</feature>
<dbReference type="GO" id="GO:0042918">
    <property type="term" value="P:alkanesulfonate transmembrane transport"/>
    <property type="evidence" value="ECO:0007669"/>
    <property type="project" value="TreeGrafter"/>
</dbReference>
<dbReference type="AlphaFoldDB" id="A0A846YVC5"/>
<sequence>MNITSPLNITGPLNIIGKVAAVAALCAAALTACGGGGSTEPSPSIKIGLVQAQDFVHAMPARVAVEQGFFKAEGLDVSVVDFSAGSDLTKAMAGGSVDVGAATGLDAVSGAAKNLQTQAFYGVMAKSPMALIVPKDSAITGFSGMAGKKIGISKVGSLTDYVTRASAEASGVPFEKVKEVPLGAPSATMAAMKRGDIDGFILPVNFGFLLESQDQGKIAGKASETLGADSQFAVLMAKKPYIDGNAANLRKLAKAYTASLEWMKANRQPTIDLAKAKLGMPEQLAGKTYDALIGDFTPGGAISTAGMAGYAKALPKLGIASASPAQDAYLSTEISAAK</sequence>
<keyword evidence="7" id="KW-1185">Reference proteome</keyword>
<evidence type="ECO:0000313" key="6">
    <source>
        <dbReference type="EMBL" id="NKZ02246.1"/>
    </source>
</evidence>
<evidence type="ECO:0000256" key="3">
    <source>
        <dbReference type="ARBA" id="ARBA00022729"/>
    </source>
</evidence>
<dbReference type="PANTHER" id="PTHR30024">
    <property type="entry name" value="ALIPHATIC SULFONATES-BINDING PROTEIN-RELATED"/>
    <property type="match status" value="1"/>
</dbReference>
<dbReference type="InterPro" id="IPR001638">
    <property type="entry name" value="Solute-binding_3/MltF_N"/>
</dbReference>
<feature type="domain" description="Solute-binding protein family 3/N-terminal" evidence="5">
    <location>
        <begin position="44"/>
        <end position="266"/>
    </location>
</feature>
<evidence type="ECO:0000313" key="7">
    <source>
        <dbReference type="Proteomes" id="UP000579250"/>
    </source>
</evidence>
<accession>A0A846YVC5</accession>
<organism evidence="6 7">
    <name type="scientific">Actinomadura latina</name>
    <dbReference type="NCBI Taxonomy" id="163603"/>
    <lineage>
        <taxon>Bacteria</taxon>
        <taxon>Bacillati</taxon>
        <taxon>Actinomycetota</taxon>
        <taxon>Actinomycetes</taxon>
        <taxon>Streptosporangiales</taxon>
        <taxon>Thermomonosporaceae</taxon>
        <taxon>Actinomadura</taxon>
    </lineage>
</organism>
<evidence type="ECO:0000259" key="5">
    <source>
        <dbReference type="SMART" id="SM00062"/>
    </source>
</evidence>
<dbReference type="Pfam" id="PF09084">
    <property type="entry name" value="NMT1"/>
    <property type="match status" value="1"/>
</dbReference>
<keyword evidence="3 4" id="KW-0732">Signal</keyword>